<dbReference type="AlphaFoldDB" id="A0A4Q4Q4E4"/>
<protein>
    <submittedName>
        <fullName evidence="2">Uncharacterized protein</fullName>
    </submittedName>
</protein>
<gene>
    <name evidence="2" type="ORF">AA0113_g11685</name>
</gene>
<evidence type="ECO:0000313" key="3">
    <source>
        <dbReference type="Proteomes" id="UP000293823"/>
    </source>
</evidence>
<proteinExistence type="predicted"/>
<keyword evidence="3" id="KW-1185">Reference proteome</keyword>
<evidence type="ECO:0000256" key="1">
    <source>
        <dbReference type="SAM" id="MobiDB-lite"/>
    </source>
</evidence>
<dbReference type="Proteomes" id="UP000293823">
    <property type="component" value="Unassembled WGS sequence"/>
</dbReference>
<sequence>MPPKPRKKSAKAPAPLVDPDISDALAACKEAKIATRRLNEMTESDPGVGEQTAKAAAAQWTLIEAGTNLATRQLLERPSLPEESHEVQLGLLKLGDLLQQYRKAEIDLVKTQYTVYPADADGCQVSCGGWYQGRWIPGGQAMSSICQGRRGWAESATAKTEDKDVGKPRRYYHVRETGQAIAEDKRKTGNDEMADVEEYSKEHGHGDHEDAHGDIDVEAGSRESDSSVYPEGDASSSIVGGGGREQQGEALGALR</sequence>
<feature type="region of interest" description="Disordered" evidence="1">
    <location>
        <begin position="178"/>
        <end position="255"/>
    </location>
</feature>
<dbReference type="EMBL" id="PEJP01000074">
    <property type="protein sequence ID" value="RYO33383.1"/>
    <property type="molecule type" value="Genomic_DNA"/>
</dbReference>
<accession>A0A4Q4Q4E4</accession>
<dbReference type="OrthoDB" id="10516743at2759"/>
<comment type="caution">
    <text evidence="2">The sequence shown here is derived from an EMBL/GenBank/DDBJ whole genome shotgun (WGS) entry which is preliminary data.</text>
</comment>
<evidence type="ECO:0000313" key="2">
    <source>
        <dbReference type="EMBL" id="RYO33383.1"/>
    </source>
</evidence>
<reference evidence="3" key="1">
    <citation type="journal article" date="2019" name="bioRxiv">
        <title>Genomics, evolutionary history and diagnostics of the Alternaria alternata species group including apple and Asian pear pathotypes.</title>
        <authorList>
            <person name="Armitage A.D."/>
            <person name="Cockerton H.M."/>
            <person name="Sreenivasaprasad S."/>
            <person name="Woodhall J.W."/>
            <person name="Lane C.R."/>
            <person name="Harrison R.J."/>
            <person name="Clarkson J.P."/>
        </authorList>
    </citation>
    <scope>NUCLEOTIDE SEQUENCE [LARGE SCALE GENOMIC DNA]</scope>
    <source>
        <strain evidence="3">RGR 97.0016</strain>
    </source>
</reference>
<name>A0A4Q4Q4E4_9PLEO</name>
<organism evidence="2 3">
    <name type="scientific">Alternaria arborescens</name>
    <dbReference type="NCBI Taxonomy" id="156630"/>
    <lineage>
        <taxon>Eukaryota</taxon>
        <taxon>Fungi</taxon>
        <taxon>Dikarya</taxon>
        <taxon>Ascomycota</taxon>
        <taxon>Pezizomycotina</taxon>
        <taxon>Dothideomycetes</taxon>
        <taxon>Pleosporomycetidae</taxon>
        <taxon>Pleosporales</taxon>
        <taxon>Pleosporineae</taxon>
        <taxon>Pleosporaceae</taxon>
        <taxon>Alternaria</taxon>
        <taxon>Alternaria sect. Alternaria</taxon>
    </lineage>
</organism>
<feature type="compositionally biased region" description="Basic and acidic residues" evidence="1">
    <location>
        <begin position="198"/>
        <end position="225"/>
    </location>
</feature>